<organism evidence="2 3">
    <name type="scientific">Syncephalastrum racemosum</name>
    <name type="common">Filamentous fungus</name>
    <dbReference type="NCBI Taxonomy" id="13706"/>
    <lineage>
        <taxon>Eukaryota</taxon>
        <taxon>Fungi</taxon>
        <taxon>Fungi incertae sedis</taxon>
        <taxon>Mucoromycota</taxon>
        <taxon>Mucoromycotina</taxon>
        <taxon>Mucoromycetes</taxon>
        <taxon>Mucorales</taxon>
        <taxon>Syncephalastraceae</taxon>
        <taxon>Syncephalastrum</taxon>
    </lineage>
</organism>
<dbReference type="SUPFAM" id="SSF81383">
    <property type="entry name" value="F-box domain"/>
    <property type="match status" value="1"/>
</dbReference>
<dbReference type="Proteomes" id="UP000242180">
    <property type="component" value="Unassembled WGS sequence"/>
</dbReference>
<proteinExistence type="predicted"/>
<dbReference type="EMBL" id="MCGN01000003">
    <property type="protein sequence ID" value="ORY98776.1"/>
    <property type="molecule type" value="Genomic_DNA"/>
</dbReference>
<dbReference type="InParanoid" id="A0A1X2HJJ9"/>
<keyword evidence="3" id="KW-1185">Reference proteome</keyword>
<dbReference type="SMART" id="SM00256">
    <property type="entry name" value="FBOX"/>
    <property type="match status" value="1"/>
</dbReference>
<evidence type="ECO:0000313" key="3">
    <source>
        <dbReference type="Proteomes" id="UP000242180"/>
    </source>
</evidence>
<dbReference type="OrthoDB" id="2218971at2759"/>
<dbReference type="PANTHER" id="PTHR38926">
    <property type="entry name" value="F-BOX DOMAIN CONTAINING PROTEIN, EXPRESSED"/>
    <property type="match status" value="1"/>
</dbReference>
<dbReference type="STRING" id="13706.A0A1X2HJJ9"/>
<comment type="caution">
    <text evidence="2">The sequence shown here is derived from an EMBL/GenBank/DDBJ whole genome shotgun (WGS) entry which is preliminary data.</text>
</comment>
<accession>A0A1X2HJJ9</accession>
<protein>
    <recommendedName>
        <fullName evidence="1">F-box domain-containing protein</fullName>
    </recommendedName>
</protein>
<dbReference type="PANTHER" id="PTHR38926:SF72">
    <property type="entry name" value="IM:7136021-RELATED"/>
    <property type="match status" value="1"/>
</dbReference>
<sequence>MAETWKERLQIGVKQFRDGRYRLALDSFDHVLKAKPKEATALDARAATHEKLGQLDRALEDAFRMMREVPEDARGYLRAGKIYLLQLDYTRAKKVYDGGLKRASCTQKRYGELQAMSKKTHAKAKEHARNRDFCQALPYDVLACIFEHLSFERRLVCIGVCRSWRSFLLGWPGSWREVLLDRGEKQTRVLPLIVASNVRRIIIKLAEARAQQRTLKWMYDAACQNIQHFELNSGNYEPDAKLFLRVCHLSRHSLTSLSLVHTKVRFDVLYRVLAACSNIKHLVLVDEERDSASSSGYLDDFNRPCPVQLRTLHLGVGDGVNASKLLHYFLSPMLRSLCFQTSSDYPHTVDPLHAHLEKLYNSCPHLENIHIIRKPTDRTDCCAVQGAPGLRKLVVPYAVYSSSHHDIYRKWIERGHTTLEILDLYANEIAIRDGSLRTLAQICAPRLEELFVGDTVHVSAVDIMNILRAAPALKVVSLKRMPTVDASVLEVLAELDHLQVLDLSGCQSIGGVELRKIIDKGSLKVLYVTECPKLGLDLVNYARAKLGRRCVHYKL</sequence>
<gene>
    <name evidence="2" type="ORF">BCR43DRAFT_488154</name>
</gene>
<dbReference type="Gene3D" id="1.25.40.10">
    <property type="entry name" value="Tetratricopeptide repeat domain"/>
    <property type="match status" value="1"/>
</dbReference>
<dbReference type="InterPro" id="IPR032675">
    <property type="entry name" value="LRR_dom_sf"/>
</dbReference>
<dbReference type="SUPFAM" id="SSF48452">
    <property type="entry name" value="TPR-like"/>
    <property type="match status" value="1"/>
</dbReference>
<feature type="domain" description="F-box" evidence="1">
    <location>
        <begin position="137"/>
        <end position="178"/>
    </location>
</feature>
<dbReference type="Gene3D" id="3.80.10.10">
    <property type="entry name" value="Ribonuclease Inhibitor"/>
    <property type="match status" value="1"/>
</dbReference>
<dbReference type="SUPFAM" id="SSF52047">
    <property type="entry name" value="RNI-like"/>
    <property type="match status" value="1"/>
</dbReference>
<dbReference type="InterPro" id="IPR011990">
    <property type="entry name" value="TPR-like_helical_dom_sf"/>
</dbReference>
<evidence type="ECO:0000313" key="2">
    <source>
        <dbReference type="EMBL" id="ORY98776.1"/>
    </source>
</evidence>
<name>A0A1X2HJJ9_SYNRA</name>
<reference evidence="2 3" key="1">
    <citation type="submission" date="2016-07" db="EMBL/GenBank/DDBJ databases">
        <title>Pervasive Adenine N6-methylation of Active Genes in Fungi.</title>
        <authorList>
            <consortium name="DOE Joint Genome Institute"/>
            <person name="Mondo S.J."/>
            <person name="Dannebaum R.O."/>
            <person name="Kuo R.C."/>
            <person name="Labutti K."/>
            <person name="Haridas S."/>
            <person name="Kuo A."/>
            <person name="Salamov A."/>
            <person name="Ahrendt S.R."/>
            <person name="Lipzen A."/>
            <person name="Sullivan W."/>
            <person name="Andreopoulos W.B."/>
            <person name="Clum A."/>
            <person name="Lindquist E."/>
            <person name="Daum C."/>
            <person name="Ramamoorthy G.K."/>
            <person name="Gryganskyi A."/>
            <person name="Culley D."/>
            <person name="Magnuson J.K."/>
            <person name="James T.Y."/>
            <person name="O'Malley M.A."/>
            <person name="Stajich J.E."/>
            <person name="Spatafora J.W."/>
            <person name="Visel A."/>
            <person name="Grigoriev I.V."/>
        </authorList>
    </citation>
    <scope>NUCLEOTIDE SEQUENCE [LARGE SCALE GENOMIC DNA]</scope>
    <source>
        <strain evidence="2 3">NRRL 2496</strain>
    </source>
</reference>
<dbReference type="Pfam" id="PF00646">
    <property type="entry name" value="F-box"/>
    <property type="match status" value="1"/>
</dbReference>
<dbReference type="InterPro" id="IPR036047">
    <property type="entry name" value="F-box-like_dom_sf"/>
</dbReference>
<evidence type="ECO:0000259" key="1">
    <source>
        <dbReference type="SMART" id="SM00256"/>
    </source>
</evidence>
<dbReference type="Gene3D" id="1.20.1280.50">
    <property type="match status" value="1"/>
</dbReference>
<dbReference type="InterPro" id="IPR001810">
    <property type="entry name" value="F-box_dom"/>
</dbReference>
<dbReference type="AlphaFoldDB" id="A0A1X2HJJ9"/>